<proteinExistence type="predicted"/>
<evidence type="ECO:0000256" key="1">
    <source>
        <dbReference type="SAM" id="SignalP"/>
    </source>
</evidence>
<organism evidence="2">
    <name type="scientific">Microvirga ossetica</name>
    <dbReference type="NCBI Taxonomy" id="1882682"/>
    <lineage>
        <taxon>Bacteria</taxon>
        <taxon>Pseudomonadati</taxon>
        <taxon>Pseudomonadota</taxon>
        <taxon>Alphaproteobacteria</taxon>
        <taxon>Hyphomicrobiales</taxon>
        <taxon>Methylobacteriaceae</taxon>
        <taxon>Microvirga</taxon>
    </lineage>
</organism>
<geneLocation type="plasmid" evidence="2">
    <name>unnamed5</name>
</geneLocation>
<name>A0A1B2EZP9_9HYPH</name>
<sequence length="208" mass="22457">MKSFVTATLAAILALGTVSSAGAADRFVYRFQGRGPQVPPPEPFKTGDMGIRLGFSNGLLIECLMAQNVDLEWEGGWQANADSTLGLHIWFAPVYVGSSGITNFQFYAASKSDFTNTDDPIWNAPGGVFNNPGRALNISFGGPTDTIWCQPSPSNHVISYGSFKPLKMFNAADYTDEERGAAWAAFDAAWKAPDRWATITSADVFAIE</sequence>
<gene>
    <name evidence="2" type="ORF">BB934_45140</name>
</gene>
<feature type="chain" id="PRO_5008536642" evidence="1">
    <location>
        <begin position="24"/>
        <end position="208"/>
    </location>
</feature>
<dbReference type="AlphaFoldDB" id="A0A1B2EZP9"/>
<protein>
    <submittedName>
        <fullName evidence="2">Uncharacterized protein</fullName>
    </submittedName>
</protein>
<dbReference type="EMBL" id="CP016621">
    <property type="protein sequence ID" value="ANY85407.1"/>
    <property type="molecule type" value="Genomic_DNA"/>
</dbReference>
<feature type="signal peptide" evidence="1">
    <location>
        <begin position="1"/>
        <end position="23"/>
    </location>
</feature>
<dbReference type="RefSeq" id="WP_099516179.1">
    <property type="nucleotide sequence ID" value="NZ_CP016621.1"/>
</dbReference>
<dbReference type="KEGG" id="moc:BB934_45140"/>
<keyword evidence="2" id="KW-0614">Plasmid</keyword>
<reference evidence="2" key="1">
    <citation type="submission" date="2016-07" db="EMBL/GenBank/DDBJ databases">
        <title>Microvirga ossetica sp. nov. a new species of rhizobia isolated from root nodules of the legume species Vicia alpestris Steven originated from North Ossetia region in the Caucasus.</title>
        <authorList>
            <person name="Safronova V.I."/>
            <person name="Kuznetsova I.G."/>
            <person name="Sazanova A.L."/>
            <person name="Belimov A."/>
            <person name="Andronov E."/>
            <person name="Osledkin Y.S."/>
            <person name="Onishchuk O.P."/>
            <person name="Kurchak O.N."/>
            <person name="Shaposhnikov A.I."/>
            <person name="Willems A."/>
            <person name="Tikhonovich I.A."/>
        </authorList>
    </citation>
    <scope>NUCLEOTIDE SEQUENCE [LARGE SCALE GENOMIC DNA]</scope>
    <source>
        <strain evidence="2">V5/3M</strain>
        <plasmid evidence="2">unnamed5</plasmid>
    </source>
</reference>
<evidence type="ECO:0000313" key="2">
    <source>
        <dbReference type="EMBL" id="ANY85407.1"/>
    </source>
</evidence>
<accession>A0A1B2EZP9</accession>
<keyword evidence="1" id="KW-0732">Signal</keyword>